<dbReference type="Gene3D" id="3.40.470.10">
    <property type="entry name" value="Uracil-DNA glycosylase-like domain"/>
    <property type="match status" value="1"/>
</dbReference>
<dbReference type="GO" id="GO:0097506">
    <property type="term" value="F:deaminated base DNA N-glycosylase activity"/>
    <property type="evidence" value="ECO:0007669"/>
    <property type="project" value="UniProtKB-ARBA"/>
</dbReference>
<keyword evidence="2" id="KW-0479">Metal-binding</keyword>
<feature type="domain" description="Uracil-DNA glycosylase-like" evidence="9">
    <location>
        <begin position="46"/>
        <end position="209"/>
    </location>
</feature>
<dbReference type="OrthoDB" id="5290748at2"/>
<keyword evidence="11" id="KW-1185">Reference proteome</keyword>
<accession>A0A542E020</accession>
<keyword evidence="7" id="KW-0234">DNA repair</keyword>
<evidence type="ECO:0000259" key="9">
    <source>
        <dbReference type="SMART" id="SM00986"/>
    </source>
</evidence>
<keyword evidence="1" id="KW-0004">4Fe-4S</keyword>
<comment type="caution">
    <text evidence="10">The sequence shown here is derived from an EMBL/GenBank/DDBJ whole genome shotgun (WGS) entry which is preliminary data.</text>
</comment>
<keyword evidence="4" id="KW-0378">Hydrolase</keyword>
<feature type="region of interest" description="Disordered" evidence="8">
    <location>
        <begin position="1"/>
        <end position="24"/>
    </location>
</feature>
<dbReference type="AlphaFoldDB" id="A0A542E020"/>
<name>A0A542E020_9MICO</name>
<protein>
    <submittedName>
        <fullName evidence="10">DNA polymerase</fullName>
    </submittedName>
</protein>
<dbReference type="PANTHER" id="PTHR33693">
    <property type="entry name" value="TYPE-5 URACIL-DNA GLYCOSYLASE"/>
    <property type="match status" value="1"/>
</dbReference>
<dbReference type="EMBL" id="VFMN01000001">
    <property type="protein sequence ID" value="TQJ08692.1"/>
    <property type="molecule type" value="Genomic_DNA"/>
</dbReference>
<evidence type="ECO:0000256" key="7">
    <source>
        <dbReference type="ARBA" id="ARBA00023204"/>
    </source>
</evidence>
<dbReference type="Proteomes" id="UP000317893">
    <property type="component" value="Unassembled WGS sequence"/>
</dbReference>
<dbReference type="GO" id="GO:0006281">
    <property type="term" value="P:DNA repair"/>
    <property type="evidence" value="ECO:0007669"/>
    <property type="project" value="UniProtKB-KW"/>
</dbReference>
<dbReference type="SMART" id="SM00986">
    <property type="entry name" value="UDG"/>
    <property type="match status" value="1"/>
</dbReference>
<evidence type="ECO:0000256" key="3">
    <source>
        <dbReference type="ARBA" id="ARBA00022763"/>
    </source>
</evidence>
<gene>
    <name evidence="10" type="ORF">FB458_1784</name>
</gene>
<keyword evidence="3" id="KW-0227">DNA damage</keyword>
<dbReference type="PANTHER" id="PTHR33693:SF9">
    <property type="entry name" value="TYPE-4 URACIL-DNA GLYCOSYLASE"/>
    <property type="match status" value="1"/>
</dbReference>
<dbReference type="GO" id="GO:0046872">
    <property type="term" value="F:metal ion binding"/>
    <property type="evidence" value="ECO:0007669"/>
    <property type="project" value="UniProtKB-KW"/>
</dbReference>
<evidence type="ECO:0000256" key="4">
    <source>
        <dbReference type="ARBA" id="ARBA00022801"/>
    </source>
</evidence>
<organism evidence="10 11">
    <name type="scientific">Lapillicoccus jejuensis</name>
    <dbReference type="NCBI Taxonomy" id="402171"/>
    <lineage>
        <taxon>Bacteria</taxon>
        <taxon>Bacillati</taxon>
        <taxon>Actinomycetota</taxon>
        <taxon>Actinomycetes</taxon>
        <taxon>Micrococcales</taxon>
        <taxon>Intrasporangiaceae</taxon>
        <taxon>Lapillicoccus</taxon>
    </lineage>
</organism>
<dbReference type="GO" id="GO:0051539">
    <property type="term" value="F:4 iron, 4 sulfur cluster binding"/>
    <property type="evidence" value="ECO:0007669"/>
    <property type="project" value="UniProtKB-KW"/>
</dbReference>
<keyword evidence="5" id="KW-0408">Iron</keyword>
<evidence type="ECO:0000256" key="5">
    <source>
        <dbReference type="ARBA" id="ARBA00023004"/>
    </source>
</evidence>
<evidence type="ECO:0000313" key="10">
    <source>
        <dbReference type="EMBL" id="TQJ08692.1"/>
    </source>
</evidence>
<dbReference type="RefSeq" id="WP_141848177.1">
    <property type="nucleotide sequence ID" value="NZ_BAAAPR010000004.1"/>
</dbReference>
<evidence type="ECO:0000313" key="11">
    <source>
        <dbReference type="Proteomes" id="UP000317893"/>
    </source>
</evidence>
<reference evidence="10 11" key="1">
    <citation type="submission" date="2019-06" db="EMBL/GenBank/DDBJ databases">
        <title>Sequencing the genomes of 1000 actinobacteria strains.</title>
        <authorList>
            <person name="Klenk H.-P."/>
        </authorList>
    </citation>
    <scope>NUCLEOTIDE SEQUENCE [LARGE SCALE GENOMIC DNA]</scope>
    <source>
        <strain evidence="10 11">DSM 18607</strain>
    </source>
</reference>
<evidence type="ECO:0000256" key="8">
    <source>
        <dbReference type="SAM" id="MobiDB-lite"/>
    </source>
</evidence>
<dbReference type="InterPro" id="IPR036895">
    <property type="entry name" value="Uracil-DNA_glycosylase-like_sf"/>
</dbReference>
<evidence type="ECO:0000256" key="1">
    <source>
        <dbReference type="ARBA" id="ARBA00022485"/>
    </source>
</evidence>
<keyword evidence="6" id="KW-0411">Iron-sulfur</keyword>
<dbReference type="SUPFAM" id="SSF52141">
    <property type="entry name" value="Uracil-DNA glycosylase-like"/>
    <property type="match status" value="1"/>
</dbReference>
<proteinExistence type="predicted"/>
<dbReference type="Pfam" id="PF03167">
    <property type="entry name" value="UDG"/>
    <property type="match status" value="1"/>
</dbReference>
<feature type="compositionally biased region" description="Polar residues" evidence="8">
    <location>
        <begin position="1"/>
        <end position="12"/>
    </location>
</feature>
<dbReference type="CDD" id="cd10030">
    <property type="entry name" value="UDG-F4_TTUDGA_SPO1dp_like"/>
    <property type="match status" value="1"/>
</dbReference>
<evidence type="ECO:0000256" key="6">
    <source>
        <dbReference type="ARBA" id="ARBA00023014"/>
    </source>
</evidence>
<sequence length="217" mass="23912">MDESRLSSTTEPTAPVPDGGGPAQVRDALATCRACSLWEHASTVVPGRGPVPARAMVVGEQPLRTENRLGRPFTGRAGMLLRRALADAGLDPDGVWFTNVVKHSRFVDDDPEQRHEKPSRAQAAACRPWLERELQLVRPKVVVLLGRVPAQAVLGKGFPARRQRGAQVELPPSWGLDPAPTTVVTVRPTSVHRSRQREKDYAELVRDLRLARDLTLY</sequence>
<evidence type="ECO:0000256" key="2">
    <source>
        <dbReference type="ARBA" id="ARBA00022723"/>
    </source>
</evidence>
<dbReference type="SMART" id="SM00987">
    <property type="entry name" value="UreE_C"/>
    <property type="match status" value="1"/>
</dbReference>
<dbReference type="InterPro" id="IPR005122">
    <property type="entry name" value="Uracil-DNA_glycosylase-like"/>
</dbReference>
<dbReference type="InterPro" id="IPR051536">
    <property type="entry name" value="UDG_Type-4/5"/>
</dbReference>